<sequence length="98" mass="10734">MDAGKRAVKRVNRTDEQWRHLLSRFATSGMSVREFCKMEKVSESSFHRRRGTPGVATLQGAFVDVGVVGAVASADSAGKHVELRIELGDGLVLTLVRH</sequence>
<proteinExistence type="predicted"/>
<dbReference type="Proteomes" id="UP000610594">
    <property type="component" value="Unassembled WGS sequence"/>
</dbReference>
<dbReference type="RefSeq" id="WP_167236554.1">
    <property type="nucleotide sequence ID" value="NZ_WHJF01000016.1"/>
</dbReference>
<keyword evidence="2" id="KW-1185">Reference proteome</keyword>
<evidence type="ECO:0000313" key="2">
    <source>
        <dbReference type="Proteomes" id="UP000610594"/>
    </source>
</evidence>
<dbReference type="EMBL" id="WHJF01000016">
    <property type="protein sequence ID" value="NHZ62369.1"/>
    <property type="molecule type" value="Genomic_DNA"/>
</dbReference>
<evidence type="ECO:0000313" key="1">
    <source>
        <dbReference type="EMBL" id="NHZ62369.1"/>
    </source>
</evidence>
<reference evidence="1 2" key="1">
    <citation type="submission" date="2019-10" db="EMBL/GenBank/DDBJ databases">
        <title>Taxonomy of Antarctic Massilia spp.: description of Massilia rubra sp. nov., Massilia aquatica sp. nov., Massilia mucilaginosa sp. nov., Massilia frigida sp. nov. isolated from streams, lakes and regoliths.</title>
        <authorList>
            <person name="Holochova P."/>
            <person name="Sedlacek I."/>
            <person name="Kralova S."/>
            <person name="Maslanova I."/>
            <person name="Busse H.-J."/>
            <person name="Stankova E."/>
            <person name="Vrbovska V."/>
            <person name="Kovarovic V."/>
            <person name="Bartak M."/>
            <person name="Svec P."/>
            <person name="Pantucek R."/>
        </authorList>
    </citation>
    <scope>NUCLEOTIDE SEQUENCE [LARGE SCALE GENOMIC DNA]</scope>
    <source>
        <strain evidence="1 2">CCM 8694</strain>
    </source>
</reference>
<protein>
    <recommendedName>
        <fullName evidence="3">IS66 family insertion sequence element accessory protein TnpB</fullName>
    </recommendedName>
</protein>
<comment type="caution">
    <text evidence="1">The sequence shown here is derived from an EMBL/GenBank/DDBJ whole genome shotgun (WGS) entry which is preliminary data.</text>
</comment>
<accession>A0ABX0MHW2</accession>
<evidence type="ECO:0008006" key="3">
    <source>
        <dbReference type="Google" id="ProtNLM"/>
    </source>
</evidence>
<dbReference type="NCBIfam" id="NF047593">
    <property type="entry name" value="IS66_ISAeme5_TnpA"/>
    <property type="match status" value="1"/>
</dbReference>
<organism evidence="1 2">
    <name type="scientific">Massilia genomosp. 1</name>
    <dbReference type="NCBI Taxonomy" id="2609280"/>
    <lineage>
        <taxon>Bacteria</taxon>
        <taxon>Pseudomonadati</taxon>
        <taxon>Pseudomonadota</taxon>
        <taxon>Betaproteobacteria</taxon>
        <taxon>Burkholderiales</taxon>
        <taxon>Oxalobacteraceae</taxon>
        <taxon>Telluria group</taxon>
        <taxon>Massilia</taxon>
    </lineage>
</organism>
<name>A0ABX0MHW2_9BURK</name>
<gene>
    <name evidence="1" type="ORF">F1735_08635</name>
</gene>